<evidence type="ECO:0000256" key="1">
    <source>
        <dbReference type="ARBA" id="ARBA00012906"/>
    </source>
</evidence>
<comment type="catalytic activity">
    <reaction evidence="7">
        <text>CMP + ATP = CDP + ADP</text>
        <dbReference type="Rhea" id="RHEA:11600"/>
        <dbReference type="ChEBI" id="CHEBI:30616"/>
        <dbReference type="ChEBI" id="CHEBI:58069"/>
        <dbReference type="ChEBI" id="CHEBI:60377"/>
        <dbReference type="ChEBI" id="CHEBI:456216"/>
        <dbReference type="EC" id="2.7.4.25"/>
    </reaction>
</comment>
<dbReference type="InterPro" id="IPR027417">
    <property type="entry name" value="P-loop_NTPase"/>
</dbReference>
<proteinExistence type="predicted"/>
<protein>
    <recommendedName>
        <fullName evidence="1">(d)CMP kinase</fullName>
        <ecNumber evidence="1">2.7.4.25</ecNumber>
    </recommendedName>
</protein>
<dbReference type="SUPFAM" id="SSF52540">
    <property type="entry name" value="P-loop containing nucleoside triphosphate hydrolases"/>
    <property type="match status" value="1"/>
</dbReference>
<evidence type="ECO:0000313" key="9">
    <source>
        <dbReference type="EMBL" id="AOP50648.1"/>
    </source>
</evidence>
<dbReference type="Gene3D" id="3.40.50.300">
    <property type="entry name" value="P-loop containing nucleotide triphosphate hydrolases"/>
    <property type="match status" value="1"/>
</dbReference>
<keyword evidence="10" id="KW-1185">Reference proteome</keyword>
<reference evidence="9 10" key="1">
    <citation type="submission" date="2016-09" db="EMBL/GenBank/DDBJ databases">
        <title>Complete genome sequencing of Streptomyces lydicus 103 and metabolic pathways analysis of antibiotic biosynthesis.</title>
        <authorList>
            <person name="Jia N."/>
            <person name="Ding M.-Z."/>
            <person name="Gao F."/>
            <person name="Yuan Y.-J."/>
        </authorList>
    </citation>
    <scope>NUCLEOTIDE SEQUENCE [LARGE SCALE GENOMIC DNA]</scope>
    <source>
        <strain evidence="9 10">103</strain>
    </source>
</reference>
<dbReference type="InterPro" id="IPR011994">
    <property type="entry name" value="Cytidylate_kinase_dom"/>
</dbReference>
<dbReference type="RefSeq" id="WP_069572871.1">
    <property type="nucleotide sequence ID" value="NZ_CP017157.1"/>
</dbReference>
<dbReference type="AlphaFoldDB" id="A0A1D7VVX2"/>
<dbReference type="GO" id="GO:0006139">
    <property type="term" value="P:nucleobase-containing compound metabolic process"/>
    <property type="evidence" value="ECO:0007669"/>
    <property type="project" value="InterPro"/>
</dbReference>
<evidence type="ECO:0000256" key="7">
    <source>
        <dbReference type="ARBA" id="ARBA00048478"/>
    </source>
</evidence>
<evidence type="ECO:0000256" key="6">
    <source>
        <dbReference type="ARBA" id="ARBA00047615"/>
    </source>
</evidence>
<keyword evidence="2" id="KW-0808">Transferase</keyword>
<evidence type="ECO:0000256" key="5">
    <source>
        <dbReference type="ARBA" id="ARBA00022840"/>
    </source>
</evidence>
<keyword evidence="4" id="KW-0418">Kinase</keyword>
<dbReference type="GO" id="GO:0036431">
    <property type="term" value="F:dCMP kinase activity"/>
    <property type="evidence" value="ECO:0007669"/>
    <property type="project" value="InterPro"/>
</dbReference>
<gene>
    <name evidence="9" type="ORF">SL103_34315</name>
</gene>
<evidence type="ECO:0000313" key="10">
    <source>
        <dbReference type="Proteomes" id="UP000094094"/>
    </source>
</evidence>
<evidence type="ECO:0000256" key="4">
    <source>
        <dbReference type="ARBA" id="ARBA00022777"/>
    </source>
</evidence>
<dbReference type="EMBL" id="CP017157">
    <property type="protein sequence ID" value="AOP50648.1"/>
    <property type="molecule type" value="Genomic_DNA"/>
</dbReference>
<name>A0A1D7VVX2_9ACTN</name>
<comment type="catalytic activity">
    <reaction evidence="6">
        <text>dCMP + ATP = dCDP + ADP</text>
        <dbReference type="Rhea" id="RHEA:25094"/>
        <dbReference type="ChEBI" id="CHEBI:30616"/>
        <dbReference type="ChEBI" id="CHEBI:57566"/>
        <dbReference type="ChEBI" id="CHEBI:58593"/>
        <dbReference type="ChEBI" id="CHEBI:456216"/>
        <dbReference type="EC" id="2.7.4.25"/>
    </reaction>
</comment>
<sequence>MPRVAISIDGPTASGKSTLAQGLSQALGLAFLDTGLTYRSLAYALTRESAETLRDDLAAVLDHRPEVYRAPGADEPAQRHGIFLRGEDITGKIWDASLDDNLKSVARDPGWRQAILRLHQDVTERYGDIVVVGRDVAVTLLPDADLRIYLTASLAVRRERRRAQYRDMRDRSVTVGPATERDVENRAAVRALPKSLEIPTTYLPASAVFAAALHGLRKFSAPRPVRQGKANNS</sequence>
<dbReference type="GO" id="GO:0005524">
    <property type="term" value="F:ATP binding"/>
    <property type="evidence" value="ECO:0007669"/>
    <property type="project" value="UniProtKB-KW"/>
</dbReference>
<organism evidence="9 10">
    <name type="scientific">Streptomyces lydicus</name>
    <dbReference type="NCBI Taxonomy" id="47763"/>
    <lineage>
        <taxon>Bacteria</taxon>
        <taxon>Bacillati</taxon>
        <taxon>Actinomycetota</taxon>
        <taxon>Actinomycetes</taxon>
        <taxon>Kitasatosporales</taxon>
        <taxon>Streptomycetaceae</taxon>
        <taxon>Streptomyces</taxon>
    </lineage>
</organism>
<accession>A0A1D7VVX2</accession>
<keyword evidence="3" id="KW-0547">Nucleotide-binding</keyword>
<feature type="domain" description="Cytidylate kinase" evidence="8">
    <location>
        <begin position="6"/>
        <end position="168"/>
    </location>
</feature>
<evidence type="ECO:0000256" key="3">
    <source>
        <dbReference type="ARBA" id="ARBA00022741"/>
    </source>
</evidence>
<dbReference type="KEGG" id="slc:SL103_34315"/>
<dbReference type="Pfam" id="PF02224">
    <property type="entry name" value="Cytidylate_kin"/>
    <property type="match status" value="1"/>
</dbReference>
<dbReference type="Proteomes" id="UP000094094">
    <property type="component" value="Chromosome"/>
</dbReference>
<dbReference type="EC" id="2.7.4.25" evidence="1"/>
<evidence type="ECO:0000259" key="8">
    <source>
        <dbReference type="Pfam" id="PF02224"/>
    </source>
</evidence>
<keyword evidence="5" id="KW-0067">ATP-binding</keyword>
<evidence type="ECO:0000256" key="2">
    <source>
        <dbReference type="ARBA" id="ARBA00022679"/>
    </source>
</evidence>